<dbReference type="STRING" id="48698.ENSPFOP00000027296"/>
<dbReference type="FunFam" id="1.10.340.70:FF:000001">
    <property type="entry name" value="Retrovirus-related Pol polyprotein from transposon gypsy-like Protein"/>
    <property type="match status" value="1"/>
</dbReference>
<evidence type="ECO:0000256" key="1">
    <source>
        <dbReference type="ARBA" id="ARBA00039658"/>
    </source>
</evidence>
<dbReference type="GeneTree" id="ENSGT01000000214408"/>
<dbReference type="InterPro" id="IPR012337">
    <property type="entry name" value="RNaseH-like_sf"/>
</dbReference>
<dbReference type="AlphaFoldDB" id="A0A096M7A5"/>
<dbReference type="PROSITE" id="PS50994">
    <property type="entry name" value="INTEGRASE"/>
    <property type="match status" value="1"/>
</dbReference>
<dbReference type="Pfam" id="PF00665">
    <property type="entry name" value="rve"/>
    <property type="match status" value="1"/>
</dbReference>
<keyword evidence="4" id="KW-1185">Reference proteome</keyword>
<reference evidence="3" key="3">
    <citation type="submission" date="2025-09" db="UniProtKB">
        <authorList>
            <consortium name="Ensembl"/>
        </authorList>
    </citation>
    <scope>IDENTIFICATION</scope>
</reference>
<evidence type="ECO:0000259" key="2">
    <source>
        <dbReference type="PROSITE" id="PS50994"/>
    </source>
</evidence>
<dbReference type="Gene3D" id="3.30.420.10">
    <property type="entry name" value="Ribonuclease H-like superfamily/Ribonuclease H"/>
    <property type="match status" value="1"/>
</dbReference>
<reference evidence="3" key="2">
    <citation type="submission" date="2025-08" db="UniProtKB">
        <authorList>
            <consortium name="Ensembl"/>
        </authorList>
    </citation>
    <scope>IDENTIFICATION</scope>
</reference>
<organism evidence="3 4">
    <name type="scientific">Poecilia formosa</name>
    <name type="common">Amazon molly</name>
    <name type="synonym">Limia formosa</name>
    <dbReference type="NCBI Taxonomy" id="48698"/>
    <lineage>
        <taxon>Eukaryota</taxon>
        <taxon>Metazoa</taxon>
        <taxon>Chordata</taxon>
        <taxon>Craniata</taxon>
        <taxon>Vertebrata</taxon>
        <taxon>Euteleostomi</taxon>
        <taxon>Actinopterygii</taxon>
        <taxon>Neopterygii</taxon>
        <taxon>Teleostei</taxon>
        <taxon>Neoteleostei</taxon>
        <taxon>Acanthomorphata</taxon>
        <taxon>Ovalentaria</taxon>
        <taxon>Atherinomorphae</taxon>
        <taxon>Cyprinodontiformes</taxon>
        <taxon>Poeciliidae</taxon>
        <taxon>Poeciliinae</taxon>
        <taxon>Poecilia</taxon>
    </lineage>
</organism>
<dbReference type="GO" id="GO:0015074">
    <property type="term" value="P:DNA integration"/>
    <property type="evidence" value="ECO:0007669"/>
    <property type="project" value="InterPro"/>
</dbReference>
<dbReference type="Ensembl" id="ENSPFOT00000022372.1">
    <property type="protein sequence ID" value="ENSPFOP00000027296.1"/>
    <property type="gene ID" value="ENSPFOG00000024573.1"/>
</dbReference>
<dbReference type="Gene3D" id="1.10.340.70">
    <property type="match status" value="1"/>
</dbReference>
<protein>
    <recommendedName>
        <fullName evidence="1">Gypsy retrotransposon integrase-like protein 1</fullName>
    </recommendedName>
</protein>
<proteinExistence type="predicted"/>
<dbReference type="Pfam" id="PF17921">
    <property type="entry name" value="Integrase_H2C2"/>
    <property type="match status" value="1"/>
</dbReference>
<dbReference type="InterPro" id="IPR036397">
    <property type="entry name" value="RNaseH_sf"/>
</dbReference>
<evidence type="ECO:0000313" key="3">
    <source>
        <dbReference type="Ensembl" id="ENSPFOP00000027296.1"/>
    </source>
</evidence>
<dbReference type="EMBL" id="AYCK01023633">
    <property type="status" value="NOT_ANNOTATED_CDS"/>
    <property type="molecule type" value="Genomic_DNA"/>
</dbReference>
<dbReference type="InterPro" id="IPR052160">
    <property type="entry name" value="Gypsy_RT_Integrase-like"/>
</dbReference>
<dbReference type="OMA" id="HKIAMAY"/>
<dbReference type="InterPro" id="IPR001584">
    <property type="entry name" value="Integrase_cat-core"/>
</dbReference>
<dbReference type="InterPro" id="IPR041588">
    <property type="entry name" value="Integrase_H2C2"/>
</dbReference>
<evidence type="ECO:0000313" key="4">
    <source>
        <dbReference type="Proteomes" id="UP000028760"/>
    </source>
</evidence>
<dbReference type="GO" id="GO:0003676">
    <property type="term" value="F:nucleic acid binding"/>
    <property type="evidence" value="ECO:0007669"/>
    <property type="project" value="InterPro"/>
</dbReference>
<dbReference type="SUPFAM" id="SSF53098">
    <property type="entry name" value="Ribonuclease H-like"/>
    <property type="match status" value="1"/>
</dbReference>
<dbReference type="eggNOG" id="KOG0017">
    <property type="taxonomic scope" value="Eukaryota"/>
</dbReference>
<accession>A0A096M7A5</accession>
<dbReference type="Proteomes" id="UP000028760">
    <property type="component" value="Unassembled WGS sequence"/>
</dbReference>
<dbReference type="PANTHER" id="PTHR47266">
    <property type="entry name" value="ENDONUCLEASE-RELATED"/>
    <property type="match status" value="1"/>
</dbReference>
<sequence length="247" mass="28186">VAGQELIYLKGQGRHPKVKVVCGAEKANEIFLDFHASASGGHTGQKKTRDAISRRFYWPGMTGDINKWVSECAACQSAGHQIKDTSEHTPINVSQPFELVGMDLGKLKTTESGNQYICVMIDYYTKWSQAYPIACKNAEEVTKQILKFVFQFEAPKRILTDQGTEFVNSVKLYFINIYFKYCMQFLTYEFVMVVTGMNATIQRSLCKLVGSKPETWDEYLDAVMFGLRTKKQMTTKFSPFFLMFGRE</sequence>
<reference evidence="4" key="1">
    <citation type="submission" date="2013-10" db="EMBL/GenBank/DDBJ databases">
        <authorList>
            <person name="Schartl M."/>
            <person name="Warren W."/>
        </authorList>
    </citation>
    <scope>NUCLEOTIDE SEQUENCE [LARGE SCALE GENOMIC DNA]</scope>
    <source>
        <strain evidence="4">female</strain>
    </source>
</reference>
<name>A0A096M7A5_POEFO</name>
<feature type="domain" description="Integrase catalytic" evidence="2">
    <location>
        <begin position="92"/>
        <end position="247"/>
    </location>
</feature>